<dbReference type="AlphaFoldDB" id="A2SLR8"/>
<keyword evidence="1" id="KW-0472">Membrane</keyword>
<dbReference type="Proteomes" id="UP000000366">
    <property type="component" value="Chromosome"/>
</dbReference>
<dbReference type="eggNOG" id="ENOG5031HYC">
    <property type="taxonomic scope" value="Bacteria"/>
</dbReference>
<gene>
    <name evidence="2" type="ordered locus">Mpe_A3554</name>
</gene>
<organism evidence="2 3">
    <name type="scientific">Methylibium petroleiphilum (strain ATCC BAA-1232 / LMG 22953 / PM1)</name>
    <dbReference type="NCBI Taxonomy" id="420662"/>
    <lineage>
        <taxon>Bacteria</taxon>
        <taxon>Pseudomonadati</taxon>
        <taxon>Pseudomonadota</taxon>
        <taxon>Betaproteobacteria</taxon>
        <taxon>Burkholderiales</taxon>
        <taxon>Sphaerotilaceae</taxon>
        <taxon>Methylibium</taxon>
    </lineage>
</organism>
<proteinExistence type="predicted"/>
<name>A2SLR8_METPP</name>
<keyword evidence="1" id="KW-0812">Transmembrane</keyword>
<reference evidence="2 3" key="1">
    <citation type="journal article" date="2007" name="J. Bacteriol.">
        <title>Whole-genome analysis of the methyl tert-butyl ether-degrading beta-proteobacterium Methylibium petroleiphilum PM1.</title>
        <authorList>
            <person name="Kane S.R."/>
            <person name="Chakicherla A.Y."/>
            <person name="Chain P.S.G."/>
            <person name="Schmidt R."/>
            <person name="Shin M.W."/>
            <person name="Legler T.C."/>
            <person name="Scow K.M."/>
            <person name="Larimer F.W."/>
            <person name="Lucas S.M."/>
            <person name="Richardson P.M."/>
            <person name="Hristova K.R."/>
        </authorList>
    </citation>
    <scope>NUCLEOTIDE SEQUENCE [LARGE SCALE GENOMIC DNA]</scope>
    <source>
        <strain evidence="3">ATCC BAA-1232 / LMG 22953 / PM1</strain>
    </source>
</reference>
<evidence type="ECO:0000313" key="3">
    <source>
        <dbReference type="Proteomes" id="UP000000366"/>
    </source>
</evidence>
<evidence type="ECO:0000313" key="2">
    <source>
        <dbReference type="EMBL" id="ABM96507.1"/>
    </source>
</evidence>
<keyword evidence="1" id="KW-1133">Transmembrane helix</keyword>
<keyword evidence="3" id="KW-1185">Reference proteome</keyword>
<dbReference type="KEGG" id="mpt:Mpe_A3554"/>
<dbReference type="STRING" id="420662.Mpe_A3554"/>
<sequence length="133" mass="14274">MLNRPGMGWGLAAAGLVVGYWGYGWPGLALAATAIVFWLLLQFSRAMRVMRQAGSGPIGQVGSAVMLNARLRPGLTMLEILPLTGSLGVVIGDPADEAFRWRDAGGASVRLQLERGRLQSWVLEREDAAAPDR</sequence>
<dbReference type="HOGENOM" id="CLU_148090_0_0_4"/>
<feature type="transmembrane region" description="Helical" evidence="1">
    <location>
        <begin position="20"/>
        <end position="41"/>
    </location>
</feature>
<dbReference type="RefSeq" id="WP_011831127.1">
    <property type="nucleotide sequence ID" value="NC_008825.1"/>
</dbReference>
<accession>A2SLR8</accession>
<evidence type="ECO:0000256" key="1">
    <source>
        <dbReference type="SAM" id="Phobius"/>
    </source>
</evidence>
<dbReference type="EMBL" id="CP000555">
    <property type="protein sequence ID" value="ABM96507.1"/>
    <property type="molecule type" value="Genomic_DNA"/>
</dbReference>
<protein>
    <submittedName>
        <fullName evidence="2">Uncharacterized protein</fullName>
    </submittedName>
</protein>